<comment type="caution">
    <text evidence="8">The sequence shown here is derived from an EMBL/GenBank/DDBJ whole genome shotgun (WGS) entry which is preliminary data.</text>
</comment>
<dbReference type="Pfam" id="PF00319">
    <property type="entry name" value="SRF-TF"/>
    <property type="match status" value="1"/>
</dbReference>
<dbReference type="GO" id="GO:0045944">
    <property type="term" value="P:positive regulation of transcription by RNA polymerase II"/>
    <property type="evidence" value="ECO:0007669"/>
    <property type="project" value="InterPro"/>
</dbReference>
<dbReference type="AlphaFoldDB" id="A0AA41VZK3"/>
<proteinExistence type="predicted"/>
<keyword evidence="9" id="KW-1185">Reference proteome</keyword>
<protein>
    <recommendedName>
        <fullName evidence="7">MADS-box domain-containing protein</fullName>
    </recommendedName>
</protein>
<dbReference type="InterPro" id="IPR033896">
    <property type="entry name" value="MEF2-like_N"/>
</dbReference>
<dbReference type="SUPFAM" id="SSF55455">
    <property type="entry name" value="SRF-like"/>
    <property type="match status" value="1"/>
</dbReference>
<dbReference type="PRINTS" id="PR00404">
    <property type="entry name" value="MADSDOMAIN"/>
</dbReference>
<dbReference type="Proteomes" id="UP001177140">
    <property type="component" value="Unassembled WGS sequence"/>
</dbReference>
<keyword evidence="4" id="KW-0804">Transcription</keyword>
<dbReference type="EMBL" id="JAJJMA010326687">
    <property type="protein sequence ID" value="MCL7050336.1"/>
    <property type="molecule type" value="Genomic_DNA"/>
</dbReference>
<dbReference type="InterPro" id="IPR050142">
    <property type="entry name" value="MADS-box/MEF2_TF"/>
</dbReference>
<reference evidence="8" key="1">
    <citation type="submission" date="2022-03" db="EMBL/GenBank/DDBJ databases">
        <title>A functionally conserved STORR gene fusion in Papaver species that diverged 16.8 million years ago.</title>
        <authorList>
            <person name="Catania T."/>
        </authorList>
    </citation>
    <scope>NUCLEOTIDE SEQUENCE</scope>
    <source>
        <strain evidence="8">S-191538</strain>
    </source>
</reference>
<keyword evidence="5" id="KW-0539">Nucleus</keyword>
<dbReference type="PANTHER" id="PTHR48019">
    <property type="entry name" value="SERUM RESPONSE FACTOR HOMOLOG"/>
    <property type="match status" value="1"/>
</dbReference>
<evidence type="ECO:0000259" key="7">
    <source>
        <dbReference type="PROSITE" id="PS50066"/>
    </source>
</evidence>
<evidence type="ECO:0000256" key="2">
    <source>
        <dbReference type="ARBA" id="ARBA00023015"/>
    </source>
</evidence>
<evidence type="ECO:0000256" key="3">
    <source>
        <dbReference type="ARBA" id="ARBA00023125"/>
    </source>
</evidence>
<sequence>MGRGKIEIKRIENSTNRQVTFSKRRGGLLKKAHELAVLCDAQLGLIIFSSSGKMFEYCSSDPPSNMRQLIDRYHKASGVRIQDIHGNDEDEARGRQTSGEHETDYGRGPEWLN</sequence>
<dbReference type="SMART" id="SM00432">
    <property type="entry name" value="MADS"/>
    <property type="match status" value="1"/>
</dbReference>
<feature type="compositionally biased region" description="Basic and acidic residues" evidence="6">
    <location>
        <begin position="82"/>
        <end position="107"/>
    </location>
</feature>
<accession>A0AA41VZK3</accession>
<dbReference type="InterPro" id="IPR036879">
    <property type="entry name" value="TF_MADSbox_sf"/>
</dbReference>
<organism evidence="8 9">
    <name type="scientific">Papaver nudicaule</name>
    <name type="common">Iceland poppy</name>
    <dbReference type="NCBI Taxonomy" id="74823"/>
    <lineage>
        <taxon>Eukaryota</taxon>
        <taxon>Viridiplantae</taxon>
        <taxon>Streptophyta</taxon>
        <taxon>Embryophyta</taxon>
        <taxon>Tracheophyta</taxon>
        <taxon>Spermatophyta</taxon>
        <taxon>Magnoliopsida</taxon>
        <taxon>Ranunculales</taxon>
        <taxon>Papaveraceae</taxon>
        <taxon>Papaveroideae</taxon>
        <taxon>Papaver</taxon>
    </lineage>
</organism>
<evidence type="ECO:0000256" key="5">
    <source>
        <dbReference type="ARBA" id="ARBA00023242"/>
    </source>
</evidence>
<dbReference type="GO" id="GO:0046983">
    <property type="term" value="F:protein dimerization activity"/>
    <property type="evidence" value="ECO:0007669"/>
    <property type="project" value="InterPro"/>
</dbReference>
<evidence type="ECO:0000256" key="6">
    <source>
        <dbReference type="SAM" id="MobiDB-lite"/>
    </source>
</evidence>
<dbReference type="PROSITE" id="PS00350">
    <property type="entry name" value="MADS_BOX_1"/>
    <property type="match status" value="1"/>
</dbReference>
<dbReference type="CDD" id="cd00265">
    <property type="entry name" value="MADS_MEF2_like"/>
    <property type="match status" value="1"/>
</dbReference>
<evidence type="ECO:0000313" key="8">
    <source>
        <dbReference type="EMBL" id="MCL7050336.1"/>
    </source>
</evidence>
<dbReference type="GO" id="GO:0005634">
    <property type="term" value="C:nucleus"/>
    <property type="evidence" value="ECO:0007669"/>
    <property type="project" value="UniProtKB-SubCell"/>
</dbReference>
<dbReference type="GO" id="GO:0000977">
    <property type="term" value="F:RNA polymerase II transcription regulatory region sequence-specific DNA binding"/>
    <property type="evidence" value="ECO:0007669"/>
    <property type="project" value="InterPro"/>
</dbReference>
<gene>
    <name evidence="8" type="ORF">MKW94_000669</name>
</gene>
<keyword evidence="3" id="KW-0238">DNA-binding</keyword>
<feature type="domain" description="MADS-box" evidence="7">
    <location>
        <begin position="1"/>
        <end position="61"/>
    </location>
</feature>
<dbReference type="PROSITE" id="PS50066">
    <property type="entry name" value="MADS_BOX_2"/>
    <property type="match status" value="1"/>
</dbReference>
<evidence type="ECO:0000256" key="4">
    <source>
        <dbReference type="ARBA" id="ARBA00023163"/>
    </source>
</evidence>
<dbReference type="InterPro" id="IPR002100">
    <property type="entry name" value="TF_MADSbox"/>
</dbReference>
<evidence type="ECO:0000313" key="9">
    <source>
        <dbReference type="Proteomes" id="UP001177140"/>
    </source>
</evidence>
<dbReference type="Gene3D" id="3.40.1810.10">
    <property type="entry name" value="Transcription factor, MADS-box"/>
    <property type="match status" value="1"/>
</dbReference>
<evidence type="ECO:0000256" key="1">
    <source>
        <dbReference type="ARBA" id="ARBA00004123"/>
    </source>
</evidence>
<feature type="region of interest" description="Disordered" evidence="6">
    <location>
        <begin position="80"/>
        <end position="113"/>
    </location>
</feature>
<keyword evidence="2" id="KW-0805">Transcription regulation</keyword>
<comment type="subcellular location">
    <subcellularLocation>
        <location evidence="1">Nucleus</location>
    </subcellularLocation>
</comment>
<name>A0AA41VZK3_PAPNU</name>